<dbReference type="SUPFAM" id="SSF52821">
    <property type="entry name" value="Rhodanese/Cell cycle control phosphatase"/>
    <property type="match status" value="1"/>
</dbReference>
<feature type="domain" description="Rhodanese" evidence="1">
    <location>
        <begin position="40"/>
        <end position="130"/>
    </location>
</feature>
<organism evidence="2 3">
    <name type="scientific">Candidatus Paraluminiphilus aquimaris</name>
    <dbReference type="NCBI Taxonomy" id="2518994"/>
    <lineage>
        <taxon>Bacteria</taxon>
        <taxon>Pseudomonadati</taxon>
        <taxon>Pseudomonadota</taxon>
        <taxon>Gammaproteobacteria</taxon>
        <taxon>Cellvibrionales</taxon>
        <taxon>Halieaceae</taxon>
        <taxon>Candidatus Paraluminiphilus</taxon>
    </lineage>
</organism>
<dbReference type="InterPro" id="IPR001763">
    <property type="entry name" value="Rhodanese-like_dom"/>
</dbReference>
<protein>
    <submittedName>
        <fullName evidence="2">Rhodanese-like domain-containing protein</fullName>
    </submittedName>
</protein>
<evidence type="ECO:0000313" key="3">
    <source>
        <dbReference type="Proteomes" id="UP001317963"/>
    </source>
</evidence>
<dbReference type="CDD" id="cd00158">
    <property type="entry name" value="RHOD"/>
    <property type="match status" value="1"/>
</dbReference>
<gene>
    <name evidence="2" type="ORF">E0F26_03415</name>
</gene>
<keyword evidence="3" id="KW-1185">Reference proteome</keyword>
<dbReference type="Pfam" id="PF00581">
    <property type="entry name" value="Rhodanese"/>
    <property type="match status" value="1"/>
</dbReference>
<proteinExistence type="predicted"/>
<evidence type="ECO:0000259" key="1">
    <source>
        <dbReference type="PROSITE" id="PS50206"/>
    </source>
</evidence>
<reference evidence="2 3" key="1">
    <citation type="submission" date="2019-02" db="EMBL/GenBank/DDBJ databases">
        <title>Halieaceae_genomes.</title>
        <authorList>
            <person name="Li S.-H."/>
        </authorList>
    </citation>
    <scope>NUCLEOTIDE SEQUENCE [LARGE SCALE GENOMIC DNA]</scope>
    <source>
        <strain evidence="2 3">JH123</strain>
    </source>
</reference>
<dbReference type="EMBL" id="CP036501">
    <property type="protein sequence ID" value="UZP75544.1"/>
    <property type="molecule type" value="Genomic_DNA"/>
</dbReference>
<dbReference type="PANTHER" id="PTHR43031:SF18">
    <property type="entry name" value="RHODANESE-RELATED SULFURTRANSFERASES"/>
    <property type="match status" value="1"/>
</dbReference>
<dbReference type="PROSITE" id="PS50206">
    <property type="entry name" value="RHODANESE_3"/>
    <property type="match status" value="1"/>
</dbReference>
<dbReference type="Proteomes" id="UP001317963">
    <property type="component" value="Chromosome"/>
</dbReference>
<dbReference type="Gene3D" id="3.40.250.10">
    <property type="entry name" value="Rhodanese-like domain"/>
    <property type="match status" value="1"/>
</dbReference>
<sequence length="131" mass="14450">MSEQWVLVFALLLSLNLLLFTESRKAGPALSPQQAINLTNREGGIFLDVRDAKEYKRAHISEAVNIPAANLLGRLGELENYKDKPVIAVCRMGTNASAAVKQLKANGFSQAHRMAGGMMNWDEQRLPVTNK</sequence>
<dbReference type="SMART" id="SM00450">
    <property type="entry name" value="RHOD"/>
    <property type="match status" value="1"/>
</dbReference>
<dbReference type="InterPro" id="IPR036873">
    <property type="entry name" value="Rhodanese-like_dom_sf"/>
</dbReference>
<dbReference type="InterPro" id="IPR050229">
    <property type="entry name" value="GlpE_sulfurtransferase"/>
</dbReference>
<evidence type="ECO:0000313" key="2">
    <source>
        <dbReference type="EMBL" id="UZP75544.1"/>
    </source>
</evidence>
<accession>A0ABY6Q8B5</accession>
<dbReference type="PANTHER" id="PTHR43031">
    <property type="entry name" value="FAD-DEPENDENT OXIDOREDUCTASE"/>
    <property type="match status" value="1"/>
</dbReference>
<name>A0ABY6Q8B5_9GAMM</name>